<name>A0A0C3CCJ4_PILCF</name>
<keyword evidence="2" id="KW-1185">Reference proteome</keyword>
<dbReference type="Proteomes" id="UP000054166">
    <property type="component" value="Unassembled WGS sequence"/>
</dbReference>
<proteinExistence type="predicted"/>
<reference evidence="2" key="2">
    <citation type="submission" date="2015-01" db="EMBL/GenBank/DDBJ databases">
        <title>Evolutionary Origins and Diversification of the Mycorrhizal Mutualists.</title>
        <authorList>
            <consortium name="DOE Joint Genome Institute"/>
            <consortium name="Mycorrhizal Genomics Consortium"/>
            <person name="Kohler A."/>
            <person name="Kuo A."/>
            <person name="Nagy L.G."/>
            <person name="Floudas D."/>
            <person name="Copeland A."/>
            <person name="Barry K.W."/>
            <person name="Cichocki N."/>
            <person name="Veneault-Fourrey C."/>
            <person name="LaButti K."/>
            <person name="Lindquist E.A."/>
            <person name="Lipzen A."/>
            <person name="Lundell T."/>
            <person name="Morin E."/>
            <person name="Murat C."/>
            <person name="Riley R."/>
            <person name="Ohm R."/>
            <person name="Sun H."/>
            <person name="Tunlid A."/>
            <person name="Henrissat B."/>
            <person name="Grigoriev I.V."/>
            <person name="Hibbett D.S."/>
            <person name="Martin F."/>
        </authorList>
    </citation>
    <scope>NUCLEOTIDE SEQUENCE [LARGE SCALE GENOMIC DNA]</scope>
    <source>
        <strain evidence="2">F 1598</strain>
    </source>
</reference>
<accession>A0A0C3CCJ4</accession>
<evidence type="ECO:0000313" key="1">
    <source>
        <dbReference type="EMBL" id="KIM87407.1"/>
    </source>
</evidence>
<sequence>MRKYRITEVFRGWAWIHRVDLRPDHGTNVSADASVPSNLEYQGLLKVTEMREDRSTL</sequence>
<dbReference type="EMBL" id="KN832979">
    <property type="protein sequence ID" value="KIM87407.1"/>
    <property type="molecule type" value="Genomic_DNA"/>
</dbReference>
<dbReference type="HOGENOM" id="CLU_2997226_0_0_1"/>
<gene>
    <name evidence="1" type="ORF">PILCRDRAFT_3880</name>
</gene>
<organism evidence="1 2">
    <name type="scientific">Piloderma croceum (strain F 1598)</name>
    <dbReference type="NCBI Taxonomy" id="765440"/>
    <lineage>
        <taxon>Eukaryota</taxon>
        <taxon>Fungi</taxon>
        <taxon>Dikarya</taxon>
        <taxon>Basidiomycota</taxon>
        <taxon>Agaricomycotina</taxon>
        <taxon>Agaricomycetes</taxon>
        <taxon>Agaricomycetidae</taxon>
        <taxon>Atheliales</taxon>
        <taxon>Atheliaceae</taxon>
        <taxon>Piloderma</taxon>
    </lineage>
</organism>
<reference evidence="1 2" key="1">
    <citation type="submission" date="2014-04" db="EMBL/GenBank/DDBJ databases">
        <authorList>
            <consortium name="DOE Joint Genome Institute"/>
            <person name="Kuo A."/>
            <person name="Tarkka M."/>
            <person name="Buscot F."/>
            <person name="Kohler A."/>
            <person name="Nagy L.G."/>
            <person name="Floudas D."/>
            <person name="Copeland A."/>
            <person name="Barry K.W."/>
            <person name="Cichocki N."/>
            <person name="Veneault-Fourrey C."/>
            <person name="LaButti K."/>
            <person name="Lindquist E.A."/>
            <person name="Lipzen A."/>
            <person name="Lundell T."/>
            <person name="Morin E."/>
            <person name="Murat C."/>
            <person name="Sun H."/>
            <person name="Tunlid A."/>
            <person name="Henrissat B."/>
            <person name="Grigoriev I.V."/>
            <person name="Hibbett D.S."/>
            <person name="Martin F."/>
            <person name="Nordberg H.P."/>
            <person name="Cantor M.N."/>
            <person name="Hua S.X."/>
        </authorList>
    </citation>
    <scope>NUCLEOTIDE SEQUENCE [LARGE SCALE GENOMIC DNA]</scope>
    <source>
        <strain evidence="1 2">F 1598</strain>
    </source>
</reference>
<evidence type="ECO:0000313" key="2">
    <source>
        <dbReference type="Proteomes" id="UP000054166"/>
    </source>
</evidence>
<dbReference type="InParanoid" id="A0A0C3CCJ4"/>
<dbReference type="AlphaFoldDB" id="A0A0C3CCJ4"/>
<protein>
    <submittedName>
        <fullName evidence="1">Uncharacterized protein</fullName>
    </submittedName>
</protein>